<evidence type="ECO:0000256" key="7">
    <source>
        <dbReference type="ARBA" id="ARBA00022989"/>
    </source>
</evidence>
<dbReference type="GO" id="GO:0046872">
    <property type="term" value="F:metal ion binding"/>
    <property type="evidence" value="ECO:0007669"/>
    <property type="project" value="UniProtKB-KW"/>
</dbReference>
<dbReference type="EMBL" id="JAWXYG010000002">
    <property type="protein sequence ID" value="KAK4282108.1"/>
    <property type="molecule type" value="Genomic_DNA"/>
</dbReference>
<feature type="domain" description="Phytocyanin" evidence="12">
    <location>
        <begin position="1"/>
        <end position="98"/>
    </location>
</feature>
<keyword evidence="4" id="KW-0479">Metal-binding</keyword>
<dbReference type="GO" id="GO:0009610">
    <property type="term" value="P:response to symbiotic fungus"/>
    <property type="evidence" value="ECO:0007669"/>
    <property type="project" value="UniProtKB-ARBA"/>
</dbReference>
<dbReference type="AlphaFoldDB" id="A0AAE1TEG2"/>
<keyword evidence="9" id="KW-0472">Membrane</keyword>
<dbReference type="Gene3D" id="2.60.40.420">
    <property type="entry name" value="Cupredoxins - blue copper proteins"/>
    <property type="match status" value="1"/>
</dbReference>
<keyword evidence="14" id="KW-1185">Reference proteome</keyword>
<dbReference type="FunFam" id="2.60.40.420:FF:000067">
    <property type="entry name" value="Cupredoxin superfamily protein"/>
    <property type="match status" value="1"/>
</dbReference>
<proteinExistence type="predicted"/>
<evidence type="ECO:0000256" key="8">
    <source>
        <dbReference type="ARBA" id="ARBA00023008"/>
    </source>
</evidence>
<comment type="subcellular location">
    <subcellularLocation>
        <location evidence="1">Membrane</location>
        <topology evidence="1">Single-pass type I membrane protein</topology>
    </subcellularLocation>
</comment>
<keyword evidence="8" id="KW-0186">Copper</keyword>
<sequence length="121" mass="13624">MTRVGPYVDFNYTEWAQDKVFVVGDILVFKYDNRKHNVVKVNGTMFQSCTVRPERANQALTSGNDVINLATPEKKWCICSVAYHCSTRGMKLVINVMPSPAPYVSLLGLFELALKKYVSVS</sequence>
<dbReference type="Pfam" id="PF02298">
    <property type="entry name" value="Cu_bind_like"/>
    <property type="match status" value="1"/>
</dbReference>
<evidence type="ECO:0000256" key="6">
    <source>
        <dbReference type="ARBA" id="ARBA00022982"/>
    </source>
</evidence>
<dbReference type="InterPro" id="IPR003245">
    <property type="entry name" value="Phytocyanin_dom"/>
</dbReference>
<keyword evidence="5" id="KW-0732">Signal</keyword>
<dbReference type="Proteomes" id="UP001293593">
    <property type="component" value="Unassembled WGS sequence"/>
</dbReference>
<organism evidence="13 14">
    <name type="scientific">Acacia crassicarpa</name>
    <name type="common">northern wattle</name>
    <dbReference type="NCBI Taxonomy" id="499986"/>
    <lineage>
        <taxon>Eukaryota</taxon>
        <taxon>Viridiplantae</taxon>
        <taxon>Streptophyta</taxon>
        <taxon>Embryophyta</taxon>
        <taxon>Tracheophyta</taxon>
        <taxon>Spermatophyta</taxon>
        <taxon>Magnoliopsida</taxon>
        <taxon>eudicotyledons</taxon>
        <taxon>Gunneridae</taxon>
        <taxon>Pentapetalae</taxon>
        <taxon>rosids</taxon>
        <taxon>fabids</taxon>
        <taxon>Fabales</taxon>
        <taxon>Fabaceae</taxon>
        <taxon>Caesalpinioideae</taxon>
        <taxon>mimosoid clade</taxon>
        <taxon>Acacieae</taxon>
        <taxon>Acacia</taxon>
    </lineage>
</organism>
<evidence type="ECO:0000256" key="11">
    <source>
        <dbReference type="ARBA" id="ARBA00023180"/>
    </source>
</evidence>
<dbReference type="PANTHER" id="PTHR33021:SF549">
    <property type="entry name" value="BLUE COPPER PROTEIN 1B"/>
    <property type="match status" value="1"/>
</dbReference>
<evidence type="ECO:0000256" key="4">
    <source>
        <dbReference type="ARBA" id="ARBA00022723"/>
    </source>
</evidence>
<comment type="caution">
    <text evidence="13">The sequence shown here is derived from an EMBL/GenBank/DDBJ whole genome shotgun (WGS) entry which is preliminary data.</text>
</comment>
<name>A0AAE1TEG2_9FABA</name>
<gene>
    <name evidence="13" type="ORF">QN277_013523</name>
</gene>
<dbReference type="CDD" id="cd04216">
    <property type="entry name" value="Phytocyanin"/>
    <property type="match status" value="1"/>
</dbReference>
<evidence type="ECO:0000256" key="2">
    <source>
        <dbReference type="ARBA" id="ARBA00022448"/>
    </source>
</evidence>
<keyword evidence="11" id="KW-0325">Glycoprotein</keyword>
<reference evidence="13" key="1">
    <citation type="submission" date="2023-10" db="EMBL/GenBank/DDBJ databases">
        <title>Chromosome-level genome of the transformable northern wattle, Acacia crassicarpa.</title>
        <authorList>
            <person name="Massaro I."/>
            <person name="Sinha N.R."/>
            <person name="Poethig S."/>
            <person name="Leichty A.R."/>
        </authorList>
    </citation>
    <scope>NUCLEOTIDE SEQUENCE</scope>
    <source>
        <strain evidence="13">Acra3RX</strain>
        <tissue evidence="13">Leaf</tissue>
    </source>
</reference>
<evidence type="ECO:0000256" key="5">
    <source>
        <dbReference type="ARBA" id="ARBA00022729"/>
    </source>
</evidence>
<dbReference type="PROSITE" id="PS51485">
    <property type="entry name" value="PHYTOCYANIN"/>
    <property type="match status" value="1"/>
</dbReference>
<dbReference type="InterPro" id="IPR008972">
    <property type="entry name" value="Cupredoxin"/>
</dbReference>
<evidence type="ECO:0000313" key="14">
    <source>
        <dbReference type="Proteomes" id="UP001293593"/>
    </source>
</evidence>
<dbReference type="SUPFAM" id="SSF49503">
    <property type="entry name" value="Cupredoxins"/>
    <property type="match status" value="1"/>
</dbReference>
<evidence type="ECO:0000256" key="10">
    <source>
        <dbReference type="ARBA" id="ARBA00023157"/>
    </source>
</evidence>
<keyword evidence="10" id="KW-1015">Disulfide bond</keyword>
<evidence type="ECO:0000256" key="1">
    <source>
        <dbReference type="ARBA" id="ARBA00004479"/>
    </source>
</evidence>
<evidence type="ECO:0000256" key="3">
    <source>
        <dbReference type="ARBA" id="ARBA00022692"/>
    </source>
</evidence>
<keyword evidence="3" id="KW-0812">Transmembrane</keyword>
<accession>A0AAE1TEG2</accession>
<keyword evidence="7" id="KW-1133">Transmembrane helix</keyword>
<dbReference type="GO" id="GO:0005886">
    <property type="term" value="C:plasma membrane"/>
    <property type="evidence" value="ECO:0007669"/>
    <property type="project" value="TreeGrafter"/>
</dbReference>
<evidence type="ECO:0000313" key="13">
    <source>
        <dbReference type="EMBL" id="KAK4282108.1"/>
    </source>
</evidence>
<dbReference type="PANTHER" id="PTHR33021">
    <property type="entry name" value="BLUE COPPER PROTEIN"/>
    <property type="match status" value="1"/>
</dbReference>
<keyword evidence="6" id="KW-0249">Electron transport</keyword>
<protein>
    <recommendedName>
        <fullName evidence="12">Phytocyanin domain-containing protein</fullName>
    </recommendedName>
</protein>
<evidence type="ECO:0000256" key="9">
    <source>
        <dbReference type="ARBA" id="ARBA00023136"/>
    </source>
</evidence>
<dbReference type="GO" id="GO:0009055">
    <property type="term" value="F:electron transfer activity"/>
    <property type="evidence" value="ECO:0007669"/>
    <property type="project" value="InterPro"/>
</dbReference>
<evidence type="ECO:0000259" key="12">
    <source>
        <dbReference type="PROSITE" id="PS51485"/>
    </source>
</evidence>
<keyword evidence="2" id="KW-0813">Transport</keyword>
<dbReference type="InterPro" id="IPR039391">
    <property type="entry name" value="Phytocyanin-like"/>
</dbReference>